<evidence type="ECO:0000313" key="2">
    <source>
        <dbReference type="EMBL" id="KLN34277.1"/>
    </source>
</evidence>
<keyword evidence="1" id="KW-1133">Transmembrane helix</keyword>
<evidence type="ECO:0000256" key="1">
    <source>
        <dbReference type="SAM" id="Phobius"/>
    </source>
</evidence>
<dbReference type="EMBL" id="JNBQ01000017">
    <property type="protein sequence ID" value="KLN34277.1"/>
    <property type="molecule type" value="Genomic_DNA"/>
</dbReference>
<name>A0A0H2L248_9MICO</name>
<dbReference type="AlphaFoldDB" id="A0A0H2L248"/>
<feature type="transmembrane region" description="Helical" evidence="1">
    <location>
        <begin position="40"/>
        <end position="67"/>
    </location>
</feature>
<feature type="transmembrane region" description="Helical" evidence="1">
    <location>
        <begin position="114"/>
        <end position="135"/>
    </location>
</feature>
<protein>
    <submittedName>
        <fullName evidence="2">Uncharacterized protein</fullName>
    </submittedName>
</protein>
<keyword evidence="1" id="KW-0472">Membrane</keyword>
<dbReference type="Proteomes" id="UP000035265">
    <property type="component" value="Unassembled WGS sequence"/>
</dbReference>
<gene>
    <name evidence="2" type="ORF">FB00_13410</name>
</gene>
<sequence length="157" mass="15637">MWLVSVAAAALLVLAAPSRRLVWSVQPPTRSGSPPVEVEVVGAGAALLVAGVSLAAVGLAGVGILVARRRAREPVDRTLPLPLWSIASVAVAAAVAPNLLGTLALSAFGAGESIAVVVLGMWPFVVGPLTAAFAAERASSGARDVRSAAARDESSAG</sequence>
<dbReference type="PATRIC" id="fig|264251.5.peg.2727"/>
<comment type="caution">
    <text evidence="2">The sequence shown here is derived from an EMBL/GenBank/DDBJ whole genome shotgun (WGS) entry which is preliminary data.</text>
</comment>
<reference evidence="2 3" key="1">
    <citation type="submission" date="2014-05" db="EMBL/GenBank/DDBJ databases">
        <title>Cellulosimicrobium funkei U11 genome.</title>
        <authorList>
            <person name="Hu C."/>
            <person name="Gong Y."/>
            <person name="Wan W."/>
            <person name="Jiang M."/>
        </authorList>
    </citation>
    <scope>NUCLEOTIDE SEQUENCE [LARGE SCALE GENOMIC DNA]</scope>
    <source>
        <strain evidence="2 3">U11</strain>
    </source>
</reference>
<organism evidence="2 3">
    <name type="scientific">Cellulosimicrobium funkei</name>
    <dbReference type="NCBI Taxonomy" id="264251"/>
    <lineage>
        <taxon>Bacteria</taxon>
        <taxon>Bacillati</taxon>
        <taxon>Actinomycetota</taxon>
        <taxon>Actinomycetes</taxon>
        <taxon>Micrococcales</taxon>
        <taxon>Promicromonosporaceae</taxon>
        <taxon>Cellulosimicrobium</taxon>
    </lineage>
</organism>
<keyword evidence="3" id="KW-1185">Reference proteome</keyword>
<proteinExistence type="predicted"/>
<evidence type="ECO:0000313" key="3">
    <source>
        <dbReference type="Proteomes" id="UP000035265"/>
    </source>
</evidence>
<keyword evidence="1" id="KW-0812">Transmembrane</keyword>
<accession>A0A0H2L248</accession>
<feature type="transmembrane region" description="Helical" evidence="1">
    <location>
        <begin position="79"/>
        <end position="108"/>
    </location>
</feature>
<dbReference type="STRING" id="264251.FB00_13410"/>